<dbReference type="PROSITE" id="PS50005">
    <property type="entry name" value="TPR"/>
    <property type="match status" value="4"/>
</dbReference>
<dbReference type="Pfam" id="PF13424">
    <property type="entry name" value="TPR_12"/>
    <property type="match status" value="3"/>
</dbReference>
<feature type="repeat" description="TPR" evidence="8">
    <location>
        <begin position="479"/>
        <end position="512"/>
    </location>
</feature>
<keyword evidence="9" id="KW-0521">NADP</keyword>
<evidence type="ECO:0000256" key="8">
    <source>
        <dbReference type="PROSITE-ProRule" id="PRU00339"/>
    </source>
</evidence>
<keyword evidence="13" id="KW-1185">Reference proteome</keyword>
<comment type="similarity">
    <text evidence="1 9">Belongs to the Arg-specific ADP-ribosyltransferase family.</text>
</comment>
<dbReference type="GO" id="GO:0016779">
    <property type="term" value="F:nucleotidyltransferase activity"/>
    <property type="evidence" value="ECO:0007669"/>
    <property type="project" value="UniProtKB-KW"/>
</dbReference>
<evidence type="ECO:0000256" key="2">
    <source>
        <dbReference type="ARBA" id="ARBA00022676"/>
    </source>
</evidence>
<keyword evidence="10" id="KW-0505">Motor protein</keyword>
<keyword evidence="9" id="KW-0520">NAD</keyword>
<comment type="similarity">
    <text evidence="10">Belongs to the kinesin light chain family.</text>
</comment>
<dbReference type="SMART" id="SM00028">
    <property type="entry name" value="TPR"/>
    <property type="match status" value="6"/>
</dbReference>
<dbReference type="AlphaFoldDB" id="A0A814U0D3"/>
<keyword evidence="5" id="KW-0677">Repeat</keyword>
<dbReference type="Gene3D" id="3.90.176.10">
    <property type="entry name" value="Toxin ADP-ribosyltransferase, Chain A, domain 1"/>
    <property type="match status" value="1"/>
</dbReference>
<evidence type="ECO:0000313" key="12">
    <source>
        <dbReference type="EMBL" id="CAF3931851.1"/>
    </source>
</evidence>
<dbReference type="InterPro" id="IPR000768">
    <property type="entry name" value="ART"/>
</dbReference>
<dbReference type="InterPro" id="IPR019734">
    <property type="entry name" value="TPR_rpt"/>
</dbReference>
<evidence type="ECO:0000256" key="4">
    <source>
        <dbReference type="ARBA" id="ARBA00022695"/>
    </source>
</evidence>
<feature type="repeat" description="TPR" evidence="8">
    <location>
        <begin position="395"/>
        <end position="428"/>
    </location>
</feature>
<comment type="caution">
    <text evidence="11">The sequence shown here is derived from an EMBL/GenBank/DDBJ whole genome shotgun (WGS) entry which is preliminary data.</text>
</comment>
<dbReference type="PANTHER" id="PTHR45641:SF1">
    <property type="entry name" value="AAA+ ATPASE DOMAIN-CONTAINING PROTEIN"/>
    <property type="match status" value="1"/>
</dbReference>
<dbReference type="Pfam" id="PF01129">
    <property type="entry name" value="ART"/>
    <property type="match status" value="1"/>
</dbReference>
<keyword evidence="2 9" id="KW-0328">Glycosyltransferase</keyword>
<gene>
    <name evidence="11" type="ORF">GPM918_LOCUS22039</name>
    <name evidence="12" type="ORF">SRO942_LOCUS22035</name>
</gene>
<accession>A0A814U0D3</accession>
<dbReference type="PROSITE" id="PS51996">
    <property type="entry name" value="TR_MART"/>
    <property type="match status" value="1"/>
</dbReference>
<dbReference type="InterPro" id="IPR011990">
    <property type="entry name" value="TPR-like_helical_dom_sf"/>
</dbReference>
<feature type="repeat" description="TPR" evidence="8">
    <location>
        <begin position="353"/>
        <end position="386"/>
    </location>
</feature>
<keyword evidence="4" id="KW-0548">Nucleotidyltransferase</keyword>
<organism evidence="11 13">
    <name type="scientific">Didymodactylos carnosus</name>
    <dbReference type="NCBI Taxonomy" id="1234261"/>
    <lineage>
        <taxon>Eukaryota</taxon>
        <taxon>Metazoa</taxon>
        <taxon>Spiralia</taxon>
        <taxon>Gnathifera</taxon>
        <taxon>Rotifera</taxon>
        <taxon>Eurotatoria</taxon>
        <taxon>Bdelloidea</taxon>
        <taxon>Philodinida</taxon>
        <taxon>Philodinidae</taxon>
        <taxon>Didymodactylos</taxon>
    </lineage>
</organism>
<dbReference type="GO" id="GO:0106274">
    <property type="term" value="F:NAD+-protein-arginine ADP-ribosyltransferase activity"/>
    <property type="evidence" value="ECO:0007669"/>
    <property type="project" value="UniProtKB-EC"/>
</dbReference>
<evidence type="ECO:0000256" key="6">
    <source>
        <dbReference type="ARBA" id="ARBA00022803"/>
    </source>
</evidence>
<evidence type="ECO:0000256" key="10">
    <source>
        <dbReference type="RuleBase" id="RU367020"/>
    </source>
</evidence>
<comment type="subunit">
    <text evidence="10">Oligomeric complex composed of two heavy chains and two light chains.</text>
</comment>
<keyword evidence="3 9" id="KW-0808">Transferase</keyword>
<protein>
    <recommendedName>
        <fullName evidence="9 10">Multifunctional fusion protein</fullName>
    </recommendedName>
    <domain>
        <recommendedName>
            <fullName evidence="9">NAD(P)(+)--arginine ADP-ribosyltransferase</fullName>
            <ecNumber evidence="9">2.4.2.31</ecNumber>
        </recommendedName>
        <alternativeName>
            <fullName evidence="9">Mono(ADP-ribosyl)transferase</fullName>
        </alternativeName>
    </domain>
    <domain>
        <recommendedName>
            <fullName evidence="10">Kinesin light chain</fullName>
        </recommendedName>
    </domain>
</protein>
<evidence type="ECO:0000256" key="9">
    <source>
        <dbReference type="RuleBase" id="RU361228"/>
    </source>
</evidence>
<dbReference type="GO" id="GO:0005874">
    <property type="term" value="C:microtubule"/>
    <property type="evidence" value="ECO:0007669"/>
    <property type="project" value="UniProtKB-UniRule"/>
</dbReference>
<dbReference type="EMBL" id="CAJOBC010007423">
    <property type="protein sequence ID" value="CAF3931851.1"/>
    <property type="molecule type" value="Genomic_DNA"/>
</dbReference>
<comment type="catalytic activity">
    <reaction evidence="7 9">
        <text>L-arginyl-[protein] + NAD(+) = N(omega)-(ADP-D-ribosyl)-L-arginyl-[protein] + nicotinamide + H(+)</text>
        <dbReference type="Rhea" id="RHEA:19149"/>
        <dbReference type="Rhea" id="RHEA-COMP:10532"/>
        <dbReference type="Rhea" id="RHEA-COMP:15087"/>
        <dbReference type="ChEBI" id="CHEBI:15378"/>
        <dbReference type="ChEBI" id="CHEBI:17154"/>
        <dbReference type="ChEBI" id="CHEBI:29965"/>
        <dbReference type="ChEBI" id="CHEBI:57540"/>
        <dbReference type="ChEBI" id="CHEBI:142554"/>
        <dbReference type="EC" id="2.4.2.31"/>
    </reaction>
</comment>
<comment type="function">
    <text evidence="10">Kinesin is a microtubule-associated force-producing protein that play a role in organelle transport.</text>
</comment>
<keyword evidence="10" id="KW-0206">Cytoskeleton</keyword>
<dbReference type="Proteomes" id="UP000663829">
    <property type="component" value="Unassembled WGS sequence"/>
</dbReference>
<dbReference type="GO" id="GO:0005871">
    <property type="term" value="C:kinesin complex"/>
    <property type="evidence" value="ECO:0007669"/>
    <property type="project" value="UniProtKB-UniRule"/>
</dbReference>
<dbReference type="SUPFAM" id="SSF81901">
    <property type="entry name" value="HCP-like"/>
    <property type="match status" value="1"/>
</dbReference>
<dbReference type="EC" id="2.4.2.31" evidence="9"/>
<name>A0A814U0D3_9BILA</name>
<dbReference type="Proteomes" id="UP000681722">
    <property type="component" value="Unassembled WGS sequence"/>
</dbReference>
<feature type="repeat" description="TPR" evidence="8">
    <location>
        <begin position="521"/>
        <end position="554"/>
    </location>
</feature>
<dbReference type="EMBL" id="CAJNOQ010007424">
    <property type="protein sequence ID" value="CAF1168229.1"/>
    <property type="molecule type" value="Genomic_DNA"/>
</dbReference>
<comment type="subcellular location">
    <subcellularLocation>
        <location evidence="10">Cytoplasm</location>
        <location evidence="10">Cytoskeleton</location>
    </subcellularLocation>
</comment>
<evidence type="ECO:0000313" key="13">
    <source>
        <dbReference type="Proteomes" id="UP000663829"/>
    </source>
</evidence>
<evidence type="ECO:0000256" key="5">
    <source>
        <dbReference type="ARBA" id="ARBA00022737"/>
    </source>
</evidence>
<keyword evidence="6 8" id="KW-0802">TPR repeat</keyword>
<sequence>MHRTTGPAPKRFGPAGLYYWSIKCVITTINELINKIADDQKRRELTDDTAIPINVFNPRQEIQKNLSTENGNFMWFQLFVEVLLRMSKYYTQLSSTEFVKICKQQYRENDVQLAKIDEFEKTYTPSRSIWYYTKELFLYRILNLALRKQDMDTLFTYTFFIRDLYQQLLAEKNFDEPILRVYRGQAIDVEEIDKLITSQNQYISFNNFLSTSRDRDTALGFALSADVTENRQSVLFEIEANTHLNNAKPFADISRLSCFQNEEEVLFMLGSVFQLTNINYNEQQQVWLIKLVLCDEDDDQLKDVFDSMKEDIEDETDFMSLGDILQQMGELDKAEHYYYRRLDQVEDNNPNISRCYYGLGNIALKRADYDTSLNNFNKAIDLELKSSSVDYCWIGDAYNGLGIVYRHKQNADLALENYYKALEAKFKDGCHDYLSTAMIYNNIGIIHNTKDEYDLALKSHNECLRIKMKLLPDLHPSMAPTLNNIGNVYSRKQEFDQALVQYQKVLKIQLVSLPTNHPQVANTYNNIGEVYKHTKQYDLAAKHYLTALEIYEKSFPSNYPEIIRTKNNIRDLYDKLTSI</sequence>
<evidence type="ECO:0000256" key="3">
    <source>
        <dbReference type="ARBA" id="ARBA00022679"/>
    </source>
</evidence>
<evidence type="ECO:0000256" key="7">
    <source>
        <dbReference type="ARBA" id="ARBA00047597"/>
    </source>
</evidence>
<dbReference type="OrthoDB" id="5587616at2759"/>
<evidence type="ECO:0000313" key="11">
    <source>
        <dbReference type="EMBL" id="CAF1168229.1"/>
    </source>
</evidence>
<keyword evidence="10" id="KW-0493">Microtubule</keyword>
<keyword evidence="10" id="KW-0963">Cytoplasm</keyword>
<proteinExistence type="inferred from homology"/>
<evidence type="ECO:0000256" key="1">
    <source>
        <dbReference type="ARBA" id="ARBA00009558"/>
    </source>
</evidence>
<reference evidence="11" key="1">
    <citation type="submission" date="2021-02" db="EMBL/GenBank/DDBJ databases">
        <authorList>
            <person name="Nowell W R."/>
        </authorList>
    </citation>
    <scope>NUCLEOTIDE SEQUENCE</scope>
</reference>
<dbReference type="SUPFAM" id="SSF56399">
    <property type="entry name" value="ADP-ribosylation"/>
    <property type="match status" value="1"/>
</dbReference>
<dbReference type="PRINTS" id="PR00381">
    <property type="entry name" value="KINESINLIGHT"/>
</dbReference>
<dbReference type="Gene3D" id="1.25.40.10">
    <property type="entry name" value="Tetratricopeptide repeat domain"/>
    <property type="match status" value="2"/>
</dbReference>
<dbReference type="PANTHER" id="PTHR45641">
    <property type="entry name" value="TETRATRICOPEPTIDE REPEAT PROTEIN (AFU_ORTHOLOGUE AFUA_6G03870)"/>
    <property type="match status" value="1"/>
</dbReference>